<proteinExistence type="predicted"/>
<organism evidence="2">
    <name type="scientific">Solanum lycopersicum</name>
    <name type="common">Tomato</name>
    <name type="synonym">Lycopersicon esculentum</name>
    <dbReference type="NCBI Taxonomy" id="4081"/>
    <lineage>
        <taxon>Eukaryota</taxon>
        <taxon>Viridiplantae</taxon>
        <taxon>Streptophyta</taxon>
        <taxon>Embryophyta</taxon>
        <taxon>Tracheophyta</taxon>
        <taxon>Spermatophyta</taxon>
        <taxon>Magnoliopsida</taxon>
        <taxon>eudicotyledons</taxon>
        <taxon>Gunneridae</taxon>
        <taxon>Pentapetalae</taxon>
        <taxon>asterids</taxon>
        <taxon>lamiids</taxon>
        <taxon>Solanales</taxon>
        <taxon>Solanaceae</taxon>
        <taxon>Solanoideae</taxon>
        <taxon>Solaneae</taxon>
        <taxon>Solanum</taxon>
        <taxon>Solanum subgen. Lycopersicon</taxon>
    </lineage>
</organism>
<protein>
    <recommendedName>
        <fullName evidence="1">Reverse transcriptase zinc-binding domain-containing protein</fullName>
    </recommendedName>
</protein>
<name>A0A3Q7I6K3_SOLLC</name>
<dbReference type="Gramene" id="Solyc09g072587.1.1">
    <property type="protein sequence ID" value="Solyc09g072587.1.1"/>
    <property type="gene ID" value="Solyc09g072587.1"/>
</dbReference>
<evidence type="ECO:0000313" key="2">
    <source>
        <dbReference type="EnsemblPlants" id="Solyc09g072587.1.1"/>
    </source>
</evidence>
<dbReference type="Pfam" id="PF13966">
    <property type="entry name" value="zf-RVT"/>
    <property type="match status" value="1"/>
</dbReference>
<feature type="domain" description="Reverse transcriptase zinc-binding" evidence="1">
    <location>
        <begin position="15"/>
        <end position="54"/>
    </location>
</feature>
<dbReference type="Proteomes" id="UP000004994">
    <property type="component" value="Chromosome 9"/>
</dbReference>
<keyword evidence="3" id="KW-1185">Reference proteome</keyword>
<dbReference type="EnsemblPlants" id="Solyc09g072587.1.1">
    <property type="protein sequence ID" value="Solyc09g072587.1.1"/>
    <property type="gene ID" value="Solyc09g072587.1"/>
</dbReference>
<dbReference type="InterPro" id="IPR026960">
    <property type="entry name" value="RVT-Znf"/>
</dbReference>
<dbReference type="InParanoid" id="A0A3Q7I6K3"/>
<accession>A0A3Q7I6K3</accession>
<reference evidence="2" key="2">
    <citation type="submission" date="2019-01" db="UniProtKB">
        <authorList>
            <consortium name="EnsemblPlants"/>
        </authorList>
    </citation>
    <scope>IDENTIFICATION</scope>
    <source>
        <strain evidence="2">cv. Heinz 1706</strain>
    </source>
</reference>
<dbReference type="STRING" id="4081.A0A3Q7I6K3"/>
<evidence type="ECO:0000259" key="1">
    <source>
        <dbReference type="Pfam" id="PF13966"/>
    </source>
</evidence>
<evidence type="ECO:0000313" key="3">
    <source>
        <dbReference type="Proteomes" id="UP000004994"/>
    </source>
</evidence>
<dbReference type="AlphaFoldDB" id="A0A3Q7I6K3"/>
<reference evidence="2" key="1">
    <citation type="journal article" date="2012" name="Nature">
        <title>The tomato genome sequence provides insights into fleshy fruit evolution.</title>
        <authorList>
            <consortium name="Tomato Genome Consortium"/>
        </authorList>
    </citation>
    <scope>NUCLEOTIDE SEQUENCE [LARGE SCALE GENOMIC DNA]</scope>
    <source>
        <strain evidence="2">cv. Heinz 1706</strain>
    </source>
</reference>
<sequence length="177" mass="21193">MTSWACTYDAPPTILDDRLQKFGINVLPTCVFCQSADKTRDHLFFKRTVTQSLWRKMIPWVNIQRTNGTWQDEVEWVVISAACLRNNFMHTYTRRDWKTRQPMLIDMTQNHWCDRQQQEPDNHFKRWTMILVFLWESLVVELDGAEVPSLENNSSRVNNYRNGTRLVQYSYPEKQNN</sequence>